<keyword evidence="3" id="KW-1003">Cell membrane</keyword>
<organism evidence="11 12">
    <name type="scientific">Vitreoscilla filiformis</name>
    <dbReference type="NCBI Taxonomy" id="63"/>
    <lineage>
        <taxon>Bacteria</taxon>
        <taxon>Pseudomonadati</taxon>
        <taxon>Pseudomonadota</taxon>
        <taxon>Betaproteobacteria</taxon>
        <taxon>Neisseriales</taxon>
        <taxon>Neisseriaceae</taxon>
        <taxon>Vitreoscilla</taxon>
    </lineage>
</organism>
<sequence>MVNKWLAGYCRVLEWLLVGMLALMVLLVFGNVVMRYAFNSGITVSEEVSRWLFVWMTFLGAIVALREHGHLGTDMLVSRLGRQGKRVCLGLAQGLMLWMTWLMLSGSWQQMQINWDVEAPITGASTAIFYASGVVFAVSAGVMLLLELWRTLTGQLSEQDLVMVQESEDLAQVDELHLNQSQTFKKR</sequence>
<dbReference type="GO" id="GO:0022857">
    <property type="term" value="F:transmembrane transporter activity"/>
    <property type="evidence" value="ECO:0007669"/>
    <property type="project" value="UniProtKB-UniRule"/>
</dbReference>
<dbReference type="EMBL" id="CP022424">
    <property type="protein sequence ID" value="ASM79063.1"/>
    <property type="molecule type" value="Genomic_DNA"/>
</dbReference>
<evidence type="ECO:0000256" key="4">
    <source>
        <dbReference type="ARBA" id="ARBA00022519"/>
    </source>
</evidence>
<keyword evidence="2 9" id="KW-0813">Transport</keyword>
<dbReference type="GO" id="GO:0015740">
    <property type="term" value="P:C4-dicarboxylate transport"/>
    <property type="evidence" value="ECO:0007669"/>
    <property type="project" value="TreeGrafter"/>
</dbReference>
<dbReference type="PANTHER" id="PTHR35011:SF2">
    <property type="entry name" value="2,3-DIKETO-L-GULONATE TRAP TRANSPORTER SMALL PERMEASE PROTEIN YIAM"/>
    <property type="match status" value="1"/>
</dbReference>
<dbReference type="InterPro" id="IPR007387">
    <property type="entry name" value="TRAP_DctQ"/>
</dbReference>
<dbReference type="PANTHER" id="PTHR35011">
    <property type="entry name" value="2,3-DIKETO-L-GULONATE TRAP TRANSPORTER SMALL PERMEASE PROTEIN YIAM"/>
    <property type="match status" value="1"/>
</dbReference>
<name>A0A221KJM0_VITFI</name>
<evidence type="ECO:0000256" key="9">
    <source>
        <dbReference type="RuleBase" id="RU369079"/>
    </source>
</evidence>
<keyword evidence="4 9" id="KW-0997">Cell inner membrane</keyword>
<dbReference type="Proteomes" id="UP000199729">
    <property type="component" value="Plasmid pVF1"/>
</dbReference>
<evidence type="ECO:0000256" key="3">
    <source>
        <dbReference type="ARBA" id="ARBA00022475"/>
    </source>
</evidence>
<feature type="transmembrane region" description="Helical" evidence="9">
    <location>
        <begin position="48"/>
        <end position="66"/>
    </location>
</feature>
<feature type="transmembrane region" description="Helical" evidence="9">
    <location>
        <begin position="87"/>
        <end position="108"/>
    </location>
</feature>
<dbReference type="KEGG" id="vff:VITFI_CDS3286"/>
<dbReference type="Pfam" id="PF04290">
    <property type="entry name" value="DctQ"/>
    <property type="match status" value="1"/>
</dbReference>
<keyword evidence="11" id="KW-0614">Plasmid</keyword>
<evidence type="ECO:0000313" key="11">
    <source>
        <dbReference type="EMBL" id="ASM79063.1"/>
    </source>
</evidence>
<reference evidence="11 12" key="1">
    <citation type="submission" date="2017-07" db="EMBL/GenBank/DDBJ databases">
        <title>Complete Genome Sequence of the cosmetic ferment Vitreoscilla filiformis (ATCC15551).</title>
        <authorList>
            <person name="Contreras S."/>
            <person name="Sagory-Zalkind P."/>
            <person name="Blanquart H."/>
            <person name="Iltis A."/>
            <person name="Morand S.C."/>
        </authorList>
    </citation>
    <scope>NUCLEOTIDE SEQUENCE [LARGE SCALE GENOMIC DNA]</scope>
    <source>
        <strain evidence="11 12">ATCC 15551</strain>
        <plasmid evidence="12">Plasmid pvf1</plasmid>
    </source>
</reference>
<keyword evidence="6 9" id="KW-1133">Transmembrane helix</keyword>
<dbReference type="AlphaFoldDB" id="A0A221KJM0"/>
<evidence type="ECO:0000256" key="6">
    <source>
        <dbReference type="ARBA" id="ARBA00022989"/>
    </source>
</evidence>
<evidence type="ECO:0000256" key="7">
    <source>
        <dbReference type="ARBA" id="ARBA00023136"/>
    </source>
</evidence>
<evidence type="ECO:0000256" key="1">
    <source>
        <dbReference type="ARBA" id="ARBA00004429"/>
    </source>
</evidence>
<keyword evidence="7 9" id="KW-0472">Membrane</keyword>
<dbReference type="GO" id="GO:0005886">
    <property type="term" value="C:plasma membrane"/>
    <property type="evidence" value="ECO:0007669"/>
    <property type="project" value="UniProtKB-SubCell"/>
</dbReference>
<dbReference type="InterPro" id="IPR055348">
    <property type="entry name" value="DctQ"/>
</dbReference>
<dbReference type="RefSeq" id="WP_089418234.1">
    <property type="nucleotide sequence ID" value="NZ_CP022424.1"/>
</dbReference>
<evidence type="ECO:0000259" key="10">
    <source>
        <dbReference type="Pfam" id="PF04290"/>
    </source>
</evidence>
<evidence type="ECO:0000256" key="2">
    <source>
        <dbReference type="ARBA" id="ARBA00022448"/>
    </source>
</evidence>
<keyword evidence="12" id="KW-1185">Reference proteome</keyword>
<comment type="function">
    <text evidence="9">Part of the tripartite ATP-independent periplasmic (TRAP) transport system.</text>
</comment>
<comment type="similarity">
    <text evidence="8 9">Belongs to the TRAP transporter small permease family.</text>
</comment>
<gene>
    <name evidence="11" type="ORF">VITFI_CDS3286</name>
</gene>
<feature type="transmembrane region" description="Helical" evidence="9">
    <location>
        <begin position="12"/>
        <end position="36"/>
    </location>
</feature>
<protein>
    <recommendedName>
        <fullName evidence="9">TRAP transporter small permease protein</fullName>
    </recommendedName>
</protein>
<accession>A0A221KJM0</accession>
<keyword evidence="5 9" id="KW-0812">Transmembrane</keyword>
<comment type="subunit">
    <text evidence="9">The complex comprises the extracytoplasmic solute receptor protein and the two transmembrane proteins.</text>
</comment>
<geneLocation type="plasmid" evidence="12">
    <name>pvf1</name>
</geneLocation>
<comment type="subcellular location">
    <subcellularLocation>
        <location evidence="1 9">Cell inner membrane</location>
        <topology evidence="1 9">Multi-pass membrane protein</topology>
    </subcellularLocation>
</comment>
<evidence type="ECO:0000256" key="8">
    <source>
        <dbReference type="ARBA" id="ARBA00038436"/>
    </source>
</evidence>
<dbReference type="OrthoDB" id="9791324at2"/>
<evidence type="ECO:0000313" key="12">
    <source>
        <dbReference type="Proteomes" id="UP000199729"/>
    </source>
</evidence>
<feature type="transmembrane region" description="Helical" evidence="9">
    <location>
        <begin position="128"/>
        <end position="149"/>
    </location>
</feature>
<proteinExistence type="inferred from homology"/>
<feature type="domain" description="Tripartite ATP-independent periplasmic transporters DctQ component" evidence="10">
    <location>
        <begin position="24"/>
        <end position="153"/>
    </location>
</feature>
<evidence type="ECO:0000256" key="5">
    <source>
        <dbReference type="ARBA" id="ARBA00022692"/>
    </source>
</evidence>